<reference evidence="1" key="1">
    <citation type="submission" date="2021-05" db="EMBL/GenBank/DDBJ databases">
        <title>Comparative genomics of three Colletotrichum scovillei strains and genetic complementation revealed genes involved fungal growth and virulence on chili pepper.</title>
        <authorList>
            <person name="Hsieh D.-K."/>
            <person name="Chuang S.-C."/>
            <person name="Chen C.-Y."/>
            <person name="Chao Y.-T."/>
            <person name="Lu M.-Y.J."/>
            <person name="Lee M.-H."/>
            <person name="Shih M.-C."/>
        </authorList>
    </citation>
    <scope>NUCLEOTIDE SEQUENCE</scope>
    <source>
        <strain evidence="1">Coll-153</strain>
    </source>
</reference>
<protein>
    <submittedName>
        <fullName evidence="1">Uncharacterized protein</fullName>
    </submittedName>
</protein>
<comment type="caution">
    <text evidence="1">The sequence shown here is derived from an EMBL/GenBank/DDBJ whole genome shotgun (WGS) entry which is preliminary data.</text>
</comment>
<dbReference type="AlphaFoldDB" id="A0A9P7UCT4"/>
<keyword evidence="2" id="KW-1185">Reference proteome</keyword>
<name>A0A9P7UCT4_9PEZI</name>
<dbReference type="EMBL" id="JAESDN010000012">
    <property type="protein sequence ID" value="KAG7043377.1"/>
    <property type="molecule type" value="Genomic_DNA"/>
</dbReference>
<proteinExistence type="predicted"/>
<evidence type="ECO:0000313" key="1">
    <source>
        <dbReference type="EMBL" id="KAG7043377.1"/>
    </source>
</evidence>
<evidence type="ECO:0000313" key="2">
    <source>
        <dbReference type="Proteomes" id="UP000699042"/>
    </source>
</evidence>
<dbReference type="Proteomes" id="UP000699042">
    <property type="component" value="Unassembled WGS sequence"/>
</dbReference>
<organism evidence="1 2">
    <name type="scientific">Colletotrichum scovillei</name>
    <dbReference type="NCBI Taxonomy" id="1209932"/>
    <lineage>
        <taxon>Eukaryota</taxon>
        <taxon>Fungi</taxon>
        <taxon>Dikarya</taxon>
        <taxon>Ascomycota</taxon>
        <taxon>Pezizomycotina</taxon>
        <taxon>Sordariomycetes</taxon>
        <taxon>Hypocreomycetidae</taxon>
        <taxon>Glomerellales</taxon>
        <taxon>Glomerellaceae</taxon>
        <taxon>Colletotrichum</taxon>
        <taxon>Colletotrichum acutatum species complex</taxon>
    </lineage>
</organism>
<sequence length="109" mass="12647">GTSFLSEIKLRRGKLPRGCWLASVSSLPENQGLLEAVNQFDWTYHHSYSWFDLCEMEFCTWSSTLRETSSPPYTSPATQVTIQNLHEPNSNLQLDIRVQHLPRVREKPR</sequence>
<feature type="non-terminal residue" evidence="1">
    <location>
        <position position="109"/>
    </location>
</feature>
<gene>
    <name evidence="1" type="ORF">JMJ77_003083</name>
</gene>
<accession>A0A9P7UCT4</accession>